<evidence type="ECO:0000256" key="1">
    <source>
        <dbReference type="SAM" id="Phobius"/>
    </source>
</evidence>
<reference evidence="3" key="1">
    <citation type="journal article" date="2019" name="Int. J. Syst. Evol. Microbiol.">
        <title>The Global Catalogue of Microorganisms (GCM) 10K type strain sequencing project: providing services to taxonomists for standard genome sequencing and annotation.</title>
        <authorList>
            <consortium name="The Broad Institute Genomics Platform"/>
            <consortium name="The Broad Institute Genome Sequencing Center for Infectious Disease"/>
            <person name="Wu L."/>
            <person name="Ma J."/>
        </authorList>
    </citation>
    <scope>NUCLEOTIDE SEQUENCE [LARGE SCALE GENOMIC DNA]</scope>
    <source>
        <strain evidence="3">JCM 16022</strain>
    </source>
</reference>
<feature type="transmembrane region" description="Helical" evidence="1">
    <location>
        <begin position="115"/>
        <end position="138"/>
    </location>
</feature>
<feature type="transmembrane region" description="Helical" evidence="1">
    <location>
        <begin position="79"/>
        <end position="103"/>
    </location>
</feature>
<keyword evidence="3" id="KW-1185">Reference proteome</keyword>
<sequence length="139" mass="14838">MVPGPWSLPRGTLASDAALMGAVATGTFTDHRSASHDYHMAWWSLLGFVLSGAAAFLVADILADAYGYSGINDDAAPTWLVWAAGYPAVLVFIVPAFFTTAFARRALHDGRRQALVPLIVAWGICVVFVVQNAVAFLLD</sequence>
<proteinExistence type="predicted"/>
<dbReference type="EMBL" id="BAAAQR010000010">
    <property type="protein sequence ID" value="GAA2150587.1"/>
    <property type="molecule type" value="Genomic_DNA"/>
</dbReference>
<evidence type="ECO:0000313" key="3">
    <source>
        <dbReference type="Proteomes" id="UP001501771"/>
    </source>
</evidence>
<name>A0ABP5LTV5_9ACTN</name>
<keyword evidence="1" id="KW-0472">Membrane</keyword>
<accession>A0ABP5LTV5</accession>
<feature type="transmembrane region" description="Helical" evidence="1">
    <location>
        <begin position="41"/>
        <end position="59"/>
    </location>
</feature>
<keyword evidence="1" id="KW-1133">Transmembrane helix</keyword>
<keyword evidence="1" id="KW-0812">Transmembrane</keyword>
<gene>
    <name evidence="2" type="ORF">GCM10009844_31680</name>
</gene>
<comment type="caution">
    <text evidence="2">The sequence shown here is derived from an EMBL/GenBank/DDBJ whole genome shotgun (WGS) entry which is preliminary data.</text>
</comment>
<evidence type="ECO:0000313" key="2">
    <source>
        <dbReference type="EMBL" id="GAA2150587.1"/>
    </source>
</evidence>
<organism evidence="2 3">
    <name type="scientific">Nocardioides koreensis</name>
    <dbReference type="NCBI Taxonomy" id="433651"/>
    <lineage>
        <taxon>Bacteria</taxon>
        <taxon>Bacillati</taxon>
        <taxon>Actinomycetota</taxon>
        <taxon>Actinomycetes</taxon>
        <taxon>Propionibacteriales</taxon>
        <taxon>Nocardioidaceae</taxon>
        <taxon>Nocardioides</taxon>
    </lineage>
</organism>
<protein>
    <submittedName>
        <fullName evidence="2">Uncharacterized protein</fullName>
    </submittedName>
</protein>
<dbReference type="Proteomes" id="UP001501771">
    <property type="component" value="Unassembled WGS sequence"/>
</dbReference>